<dbReference type="Proteomes" id="UP000074072">
    <property type="component" value="Unassembled WGS sequence"/>
</dbReference>
<name>A0A147ITU0_9SPHN</name>
<sequence>MTNHLHIITGGPGPGRMSLIDALAAEGLNELSLFLFLFPQRGGFPVLRFESPTGGGCAG</sequence>
<evidence type="ECO:0000313" key="1">
    <source>
        <dbReference type="EMBL" id="KTT98979.1"/>
    </source>
</evidence>
<protein>
    <submittedName>
        <fullName evidence="1">Uncharacterized protein</fullName>
    </submittedName>
</protein>
<evidence type="ECO:0000313" key="2">
    <source>
        <dbReference type="Proteomes" id="UP000074072"/>
    </source>
</evidence>
<dbReference type="PATRIC" id="fig|33051.4.peg.2718"/>
<proteinExistence type="predicted"/>
<comment type="caution">
    <text evidence="1">The sequence shown here is derived from an EMBL/GenBank/DDBJ whole genome shotgun (WGS) entry which is preliminary data.</text>
</comment>
<accession>A0A147ITU0</accession>
<reference evidence="1 2" key="1">
    <citation type="journal article" date="2016" name="Front. Microbiol.">
        <title>Genomic Resource of Rice Seed Associated Bacteria.</title>
        <authorList>
            <person name="Midha S."/>
            <person name="Bansal K."/>
            <person name="Sharma S."/>
            <person name="Kumar N."/>
            <person name="Patil P.P."/>
            <person name="Chaudhry V."/>
            <person name="Patil P.B."/>
        </authorList>
    </citation>
    <scope>NUCLEOTIDE SEQUENCE [LARGE SCALE GENOMIC DNA]</scope>
    <source>
        <strain evidence="1 2">SB4</strain>
    </source>
</reference>
<organism evidence="1 2">
    <name type="scientific">Sphingomonas sanguinis</name>
    <dbReference type="NCBI Taxonomy" id="33051"/>
    <lineage>
        <taxon>Bacteria</taxon>
        <taxon>Pseudomonadati</taxon>
        <taxon>Pseudomonadota</taxon>
        <taxon>Alphaproteobacteria</taxon>
        <taxon>Sphingomonadales</taxon>
        <taxon>Sphingomonadaceae</taxon>
        <taxon>Sphingomonas</taxon>
    </lineage>
</organism>
<dbReference type="EMBL" id="LDTE01000058">
    <property type="protein sequence ID" value="KTT98979.1"/>
    <property type="molecule type" value="Genomic_DNA"/>
</dbReference>
<gene>
    <name evidence="1" type="ORF">SB4_10000</name>
</gene>
<dbReference type="AlphaFoldDB" id="A0A147ITU0"/>